<dbReference type="GO" id="GO:0051213">
    <property type="term" value="F:dioxygenase activity"/>
    <property type="evidence" value="ECO:0007669"/>
    <property type="project" value="UniProtKB-KW"/>
</dbReference>
<protein>
    <submittedName>
        <fullName evidence="2">Catechol 2,3-dioxygenase-like lactoylglutathione lyase family enzyme</fullName>
    </submittedName>
</protein>
<dbReference type="SUPFAM" id="SSF54593">
    <property type="entry name" value="Glyoxalase/Bleomycin resistance protein/Dihydroxybiphenyl dioxygenase"/>
    <property type="match status" value="1"/>
</dbReference>
<comment type="caution">
    <text evidence="2">The sequence shown here is derived from an EMBL/GenBank/DDBJ whole genome shotgun (WGS) entry which is preliminary data.</text>
</comment>
<dbReference type="RefSeq" id="WP_184814224.1">
    <property type="nucleotide sequence ID" value="NZ_JACHJQ010000007.1"/>
</dbReference>
<accession>A0A7W7QB04</accession>
<gene>
    <name evidence="2" type="ORF">FHR82_006401</name>
</gene>
<evidence type="ECO:0000259" key="1">
    <source>
        <dbReference type="PROSITE" id="PS51819"/>
    </source>
</evidence>
<dbReference type="PANTHER" id="PTHR36437:SF2">
    <property type="entry name" value="GLYOXALASE_BLEOMYCIN RESISTANCE PROTEIN_DIOXYGENASE"/>
    <property type="match status" value="1"/>
</dbReference>
<feature type="domain" description="VOC" evidence="1">
    <location>
        <begin position="3"/>
        <end position="126"/>
    </location>
</feature>
<dbReference type="EMBL" id="JACHJQ010000007">
    <property type="protein sequence ID" value="MBB4910143.1"/>
    <property type="molecule type" value="Genomic_DNA"/>
</dbReference>
<reference evidence="2 3" key="1">
    <citation type="submission" date="2020-08" db="EMBL/GenBank/DDBJ databases">
        <title>Genomic Encyclopedia of Type Strains, Phase III (KMG-III): the genomes of soil and plant-associated and newly described type strains.</title>
        <authorList>
            <person name="Whitman W."/>
        </authorList>
    </citation>
    <scope>NUCLEOTIDE SEQUENCE [LARGE SCALE GENOMIC DNA]</scope>
    <source>
        <strain evidence="2 3">CECT 8960</strain>
    </source>
</reference>
<dbReference type="InterPro" id="IPR037523">
    <property type="entry name" value="VOC_core"/>
</dbReference>
<evidence type="ECO:0000313" key="3">
    <source>
        <dbReference type="Proteomes" id="UP000520767"/>
    </source>
</evidence>
<organism evidence="2 3">
    <name type="scientific">Actinophytocola algeriensis</name>
    <dbReference type="NCBI Taxonomy" id="1768010"/>
    <lineage>
        <taxon>Bacteria</taxon>
        <taxon>Bacillati</taxon>
        <taxon>Actinomycetota</taxon>
        <taxon>Actinomycetes</taxon>
        <taxon>Pseudonocardiales</taxon>
        <taxon>Pseudonocardiaceae</taxon>
    </lineage>
</organism>
<dbReference type="InterPro" id="IPR004360">
    <property type="entry name" value="Glyas_Fos-R_dOase_dom"/>
</dbReference>
<keyword evidence="2" id="KW-0223">Dioxygenase</keyword>
<dbReference type="Gene3D" id="3.10.180.10">
    <property type="entry name" value="2,3-Dihydroxybiphenyl 1,2-Dioxygenase, domain 1"/>
    <property type="match status" value="1"/>
</dbReference>
<keyword evidence="2" id="KW-0560">Oxidoreductase</keyword>
<sequence length="129" mass="13994">MTHLGLVALLVRDYDEAIGFFTGALGFTLREDLPQGDGKRWVVVDPPGGQTGLLLARAVGAAQEARVGDQHGGRVGFFLNVDDFSAAHAAMTAAGVEFEEEPRTEVYGTVAVFRDLYGNRWDLLELREA</sequence>
<proteinExistence type="predicted"/>
<dbReference type="Proteomes" id="UP000520767">
    <property type="component" value="Unassembled WGS sequence"/>
</dbReference>
<dbReference type="InterPro" id="IPR029068">
    <property type="entry name" value="Glyas_Bleomycin-R_OHBP_Dase"/>
</dbReference>
<dbReference type="PANTHER" id="PTHR36437">
    <property type="entry name" value="GLYOXALASE/BLEOMYCIN RESISTANCE PROTEIN/DIOXYGENASE"/>
    <property type="match status" value="1"/>
</dbReference>
<keyword evidence="2" id="KW-0456">Lyase</keyword>
<name>A0A7W7QB04_9PSEU</name>
<dbReference type="PROSITE" id="PS51819">
    <property type="entry name" value="VOC"/>
    <property type="match status" value="1"/>
</dbReference>
<evidence type="ECO:0000313" key="2">
    <source>
        <dbReference type="EMBL" id="MBB4910143.1"/>
    </source>
</evidence>
<dbReference type="GO" id="GO:0016829">
    <property type="term" value="F:lyase activity"/>
    <property type="evidence" value="ECO:0007669"/>
    <property type="project" value="UniProtKB-KW"/>
</dbReference>
<dbReference type="AlphaFoldDB" id="A0A7W7QB04"/>
<dbReference type="Pfam" id="PF00903">
    <property type="entry name" value="Glyoxalase"/>
    <property type="match status" value="1"/>
</dbReference>
<keyword evidence="3" id="KW-1185">Reference proteome</keyword>